<dbReference type="Gene3D" id="2.160.20.20">
    <property type="match status" value="1"/>
</dbReference>
<gene>
    <name evidence="2" type="ORF">SSA02_03240</name>
</gene>
<evidence type="ECO:0000313" key="3">
    <source>
        <dbReference type="Proteomes" id="UP000321405"/>
    </source>
</evidence>
<dbReference type="InterPro" id="IPR028992">
    <property type="entry name" value="Hedgehog/Intein_dom"/>
</dbReference>
<reference evidence="2 3" key="1">
    <citation type="submission" date="2019-07" db="EMBL/GenBank/DDBJ databases">
        <title>Whole genome shotgun sequence of Swaminathania salitolerans NBRC 104436.</title>
        <authorList>
            <person name="Hosoyama A."/>
            <person name="Uohara A."/>
            <person name="Ohji S."/>
            <person name="Ichikawa N."/>
        </authorList>
    </citation>
    <scope>NUCLEOTIDE SEQUENCE [LARGE SCALE GENOMIC DNA]</scope>
    <source>
        <strain evidence="2 3">NBRC 104436</strain>
    </source>
</reference>
<dbReference type="InterPro" id="IPR012332">
    <property type="entry name" value="Autotransporter_pectin_lyase_C"/>
</dbReference>
<organism evidence="2 3">
    <name type="scientific">Swaminathania salitolerans</name>
    <dbReference type="NCBI Taxonomy" id="182838"/>
    <lineage>
        <taxon>Bacteria</taxon>
        <taxon>Pseudomonadati</taxon>
        <taxon>Pseudomonadota</taxon>
        <taxon>Alphaproteobacteria</taxon>
        <taxon>Acetobacterales</taxon>
        <taxon>Acetobacteraceae</taxon>
        <taxon>Swaminathania</taxon>
    </lineage>
</organism>
<keyword evidence="3" id="KW-1185">Reference proteome</keyword>
<feature type="domain" description="Hedgehog/Intein (Hint)" evidence="1">
    <location>
        <begin position="394"/>
        <end position="532"/>
    </location>
</feature>
<evidence type="ECO:0000313" key="2">
    <source>
        <dbReference type="EMBL" id="GEL01161.1"/>
    </source>
</evidence>
<accession>A0A511BLE0</accession>
<dbReference type="EMBL" id="BJVC01000001">
    <property type="protein sequence ID" value="GEL01161.1"/>
    <property type="molecule type" value="Genomic_DNA"/>
</dbReference>
<dbReference type="RefSeq" id="WP_147092163.1">
    <property type="nucleotide sequence ID" value="NZ_BJVC01000001.1"/>
</dbReference>
<evidence type="ECO:0000259" key="1">
    <source>
        <dbReference type="Pfam" id="PF13403"/>
    </source>
</evidence>
<dbReference type="AlphaFoldDB" id="A0A511BLE0"/>
<comment type="caution">
    <text evidence="2">The sequence shown here is derived from an EMBL/GenBank/DDBJ whole genome shotgun (WGS) entry which is preliminary data.</text>
</comment>
<sequence length="739" mass="76671">MAFESSGLGSSGATIYQTAANSWRVLSGATLTVMGAGTSVVGAYIEGLGMGGTTNPAMLLMRGSSVASGATVVSAGVVIAADGATAIGGTAYESGSFAAINDGVVSGVTVGPGGGVLASKIPEQGGGDGLVLDPHVLAGGYGLAGGGFTIKGQFFIGPGTISGGTFDVGSTEGLASGGTDIGSIIGGTQVVTYSGHSISSIFSAGTQLLGAGGFAEYSVVSDGGLIEVSGSGAISYRARAGSGGSVRVLESGQALYLQVQAAAAATVEAGGTMSKAIIEGGGTMTVNSGATLASATISGIDASGSGTGGLLIVQSGAVLRKLTIGWKGRIDVDTLSYDQTQKIVYGDNTISIVDQYGAVLWSADVKGTDSNAASDYHLERDPADGSSIIVYDKCFLAGTMIRTDRGEVRVEDLAVGDRVVACVDGGEEYREIRWIGHRSTVVRSWLEDDEAGFPVRILRNALGDNLPHKDLLVTPEHALYLEGAFVPARMLVNGRSIFYDRTLTHFDYYHIETEKHSIIWSDGVPSESYLDTGDRRRFSQESAVVHILNGAALSWEHDAAAPLRTDRAFVQPLHMTFAGRAAHLGIGSLVETPSVTDDPDLHLVDDEGRTIRMMRSVNRCAIFMVPPGIRSVRLVSRVSRPVDVVGAYHDDRRHLGVLVGAIQIWEANETRHIDAHLSDAGLEGWANIEDGRQRWTTGDARLDLSDRVSGAVSILSVEIRAGGPYLARPAELSCGAQAG</sequence>
<dbReference type="InterPro" id="IPR036844">
    <property type="entry name" value="Hint_dom_sf"/>
</dbReference>
<dbReference type="SUPFAM" id="SSF51294">
    <property type="entry name" value="Hedgehog/intein (Hint) domain"/>
    <property type="match status" value="1"/>
</dbReference>
<protein>
    <recommendedName>
        <fullName evidence="1">Hedgehog/Intein (Hint) domain-containing protein</fullName>
    </recommendedName>
</protein>
<dbReference type="Pfam" id="PF13403">
    <property type="entry name" value="Hint_2"/>
    <property type="match status" value="1"/>
</dbReference>
<name>A0A511BLE0_9PROT</name>
<dbReference type="OrthoDB" id="7284755at2"/>
<dbReference type="Proteomes" id="UP000321405">
    <property type="component" value="Unassembled WGS sequence"/>
</dbReference>
<proteinExistence type="predicted"/>